<gene>
    <name evidence="2" type="ORF">FH972_004071</name>
</gene>
<accession>A0A5N6QKG0</accession>
<protein>
    <submittedName>
        <fullName evidence="2">Uncharacterized protein</fullName>
    </submittedName>
</protein>
<dbReference type="Proteomes" id="UP000327013">
    <property type="component" value="Chromosome 1"/>
</dbReference>
<dbReference type="AlphaFoldDB" id="A0A5N6QKG0"/>
<feature type="region of interest" description="Disordered" evidence="1">
    <location>
        <begin position="22"/>
        <end position="56"/>
    </location>
</feature>
<sequence>MHREQAEVTATNISSLDGFQFHGGLDFPLQEDDEAPIEGDDDSVSTATEAVKSKSN</sequence>
<organism evidence="2 3">
    <name type="scientific">Carpinus fangiana</name>
    <dbReference type="NCBI Taxonomy" id="176857"/>
    <lineage>
        <taxon>Eukaryota</taxon>
        <taxon>Viridiplantae</taxon>
        <taxon>Streptophyta</taxon>
        <taxon>Embryophyta</taxon>
        <taxon>Tracheophyta</taxon>
        <taxon>Spermatophyta</taxon>
        <taxon>Magnoliopsida</taxon>
        <taxon>eudicotyledons</taxon>
        <taxon>Gunneridae</taxon>
        <taxon>Pentapetalae</taxon>
        <taxon>rosids</taxon>
        <taxon>fabids</taxon>
        <taxon>Fagales</taxon>
        <taxon>Betulaceae</taxon>
        <taxon>Carpinus</taxon>
    </lineage>
</organism>
<evidence type="ECO:0000313" key="3">
    <source>
        <dbReference type="Proteomes" id="UP000327013"/>
    </source>
</evidence>
<keyword evidence="3" id="KW-1185">Reference proteome</keyword>
<evidence type="ECO:0000256" key="1">
    <source>
        <dbReference type="SAM" id="MobiDB-lite"/>
    </source>
</evidence>
<evidence type="ECO:0000313" key="2">
    <source>
        <dbReference type="EMBL" id="KAE7999665.1"/>
    </source>
</evidence>
<dbReference type="EMBL" id="CM017321">
    <property type="protein sequence ID" value="KAE7999665.1"/>
    <property type="molecule type" value="Genomic_DNA"/>
</dbReference>
<name>A0A5N6QKG0_9ROSI</name>
<feature type="compositionally biased region" description="Acidic residues" evidence="1">
    <location>
        <begin position="29"/>
        <end position="43"/>
    </location>
</feature>
<proteinExistence type="predicted"/>
<reference evidence="2 3" key="1">
    <citation type="submission" date="2019-06" db="EMBL/GenBank/DDBJ databases">
        <title>A chromosomal-level reference genome of Carpinus fangiana (Coryloideae, Betulaceae).</title>
        <authorList>
            <person name="Yang X."/>
            <person name="Wang Z."/>
            <person name="Zhang L."/>
            <person name="Hao G."/>
            <person name="Liu J."/>
            <person name="Yang Y."/>
        </authorList>
    </citation>
    <scope>NUCLEOTIDE SEQUENCE [LARGE SCALE GENOMIC DNA]</scope>
    <source>
        <strain evidence="2">Cfa_2016G</strain>
        <tissue evidence="2">Leaf</tissue>
    </source>
</reference>
<feature type="compositionally biased region" description="Polar residues" evidence="1">
    <location>
        <begin position="44"/>
        <end position="56"/>
    </location>
</feature>